<feature type="coiled-coil region" evidence="1">
    <location>
        <begin position="43"/>
        <end position="81"/>
    </location>
</feature>
<evidence type="ECO:0000313" key="4">
    <source>
        <dbReference type="EMBL" id="MTH36551.1"/>
    </source>
</evidence>
<dbReference type="OrthoDB" id="7630018at2"/>
<dbReference type="EMBL" id="WMIF01000046">
    <property type="protein sequence ID" value="MTH36551.1"/>
    <property type="molecule type" value="Genomic_DNA"/>
</dbReference>
<organism evidence="4 5">
    <name type="scientific">Paracoccus limosus</name>
    <dbReference type="NCBI Taxonomy" id="913252"/>
    <lineage>
        <taxon>Bacteria</taxon>
        <taxon>Pseudomonadati</taxon>
        <taxon>Pseudomonadota</taxon>
        <taxon>Alphaproteobacteria</taxon>
        <taxon>Rhodobacterales</taxon>
        <taxon>Paracoccaceae</taxon>
        <taxon>Paracoccus</taxon>
    </lineage>
</organism>
<keyword evidence="1" id="KW-0175">Coiled coil</keyword>
<comment type="caution">
    <text evidence="4">The sequence shown here is derived from an EMBL/GenBank/DDBJ whole genome shotgun (WGS) entry which is preliminary data.</text>
</comment>
<evidence type="ECO:0000256" key="1">
    <source>
        <dbReference type="SAM" id="Coils"/>
    </source>
</evidence>
<dbReference type="AlphaFoldDB" id="A0A844HAE5"/>
<keyword evidence="3" id="KW-1133">Transmembrane helix</keyword>
<keyword evidence="5" id="KW-1185">Reference proteome</keyword>
<feature type="transmembrane region" description="Helical" evidence="3">
    <location>
        <begin position="6"/>
        <end position="26"/>
    </location>
</feature>
<keyword evidence="3" id="KW-0812">Transmembrane</keyword>
<reference evidence="4 5" key="1">
    <citation type="submission" date="2019-11" db="EMBL/GenBank/DDBJ databases">
        <authorList>
            <person name="Dong K."/>
        </authorList>
    </citation>
    <scope>NUCLEOTIDE SEQUENCE [LARGE SCALE GENOMIC DNA]</scope>
    <source>
        <strain evidence="4 5">JCM 17370</strain>
    </source>
</reference>
<dbReference type="RefSeq" id="WP_155066059.1">
    <property type="nucleotide sequence ID" value="NZ_WMIF01000046.1"/>
</dbReference>
<proteinExistence type="predicted"/>
<evidence type="ECO:0000313" key="5">
    <source>
        <dbReference type="Proteomes" id="UP000442533"/>
    </source>
</evidence>
<accession>A0A844HAE5</accession>
<feature type="region of interest" description="Disordered" evidence="2">
    <location>
        <begin position="97"/>
        <end position="117"/>
    </location>
</feature>
<evidence type="ECO:0000256" key="3">
    <source>
        <dbReference type="SAM" id="Phobius"/>
    </source>
</evidence>
<protein>
    <submittedName>
        <fullName evidence="4">Uncharacterized protein</fullName>
    </submittedName>
</protein>
<gene>
    <name evidence="4" type="ORF">GL279_18350</name>
</gene>
<evidence type="ECO:0000256" key="2">
    <source>
        <dbReference type="SAM" id="MobiDB-lite"/>
    </source>
</evidence>
<name>A0A844HAE5_9RHOB</name>
<keyword evidence="3" id="KW-0472">Membrane</keyword>
<sequence>MTISQILQFALLSFSVGLAFFCFVLARRLRKLNDLETGLGGAIAVMTSEIGRLERAIHAAKAEALRATEGLAGEIERAKEERAFWLLQKKFAESGAQAGPLRLQRRRRRPEEHQADA</sequence>
<dbReference type="Proteomes" id="UP000442533">
    <property type="component" value="Unassembled WGS sequence"/>
</dbReference>